<evidence type="ECO:0000256" key="6">
    <source>
        <dbReference type="ARBA" id="ARBA00022840"/>
    </source>
</evidence>
<dbReference type="Gene3D" id="1.10.510.10">
    <property type="entry name" value="Transferase(Phosphotransferase) domain 1"/>
    <property type="match status" value="1"/>
</dbReference>
<keyword evidence="12" id="KW-1185">Reference proteome</keyword>
<keyword evidence="4 7" id="KW-0547">Nucleotide-binding</keyword>
<dbReference type="PROSITE" id="PS50011">
    <property type="entry name" value="PROTEIN_KINASE_DOM"/>
    <property type="match status" value="1"/>
</dbReference>
<dbReference type="EMBL" id="VFNV01000001">
    <property type="protein sequence ID" value="TQK76997.1"/>
    <property type="molecule type" value="Genomic_DNA"/>
</dbReference>
<comment type="caution">
    <text evidence="11">The sequence shown here is derived from an EMBL/GenBank/DDBJ whole genome shotgun (WGS) entry which is preliminary data.</text>
</comment>
<keyword evidence="9" id="KW-0472">Membrane</keyword>
<evidence type="ECO:0000256" key="5">
    <source>
        <dbReference type="ARBA" id="ARBA00022777"/>
    </source>
</evidence>
<dbReference type="SMART" id="SM00220">
    <property type="entry name" value="S_TKc"/>
    <property type="match status" value="1"/>
</dbReference>
<dbReference type="InterPro" id="IPR017441">
    <property type="entry name" value="Protein_kinase_ATP_BS"/>
</dbReference>
<keyword evidence="2 11" id="KW-0723">Serine/threonine-protein kinase</keyword>
<dbReference type="GO" id="GO:0004674">
    <property type="term" value="F:protein serine/threonine kinase activity"/>
    <property type="evidence" value="ECO:0007669"/>
    <property type="project" value="UniProtKB-KW"/>
</dbReference>
<feature type="binding site" evidence="7">
    <location>
        <position position="44"/>
    </location>
    <ligand>
        <name>ATP</name>
        <dbReference type="ChEBI" id="CHEBI:30616"/>
    </ligand>
</feature>
<evidence type="ECO:0000256" key="8">
    <source>
        <dbReference type="SAM" id="MobiDB-lite"/>
    </source>
</evidence>
<dbReference type="PANTHER" id="PTHR43289">
    <property type="entry name" value="MITOGEN-ACTIVATED PROTEIN KINASE KINASE KINASE 20-RELATED"/>
    <property type="match status" value="1"/>
</dbReference>
<dbReference type="EC" id="2.7.11.1" evidence="1"/>
<dbReference type="InterPro" id="IPR000719">
    <property type="entry name" value="Prot_kinase_dom"/>
</dbReference>
<dbReference type="InterPro" id="IPR008271">
    <property type="entry name" value="Ser/Thr_kinase_AS"/>
</dbReference>
<evidence type="ECO:0000256" key="3">
    <source>
        <dbReference type="ARBA" id="ARBA00022679"/>
    </source>
</evidence>
<protein>
    <recommendedName>
        <fullName evidence="1">non-specific serine/threonine protein kinase</fullName>
        <ecNumber evidence="1">2.7.11.1</ecNumber>
    </recommendedName>
</protein>
<dbReference type="RefSeq" id="WP_142112656.1">
    <property type="nucleotide sequence ID" value="NZ_BAAATB010000004.1"/>
</dbReference>
<evidence type="ECO:0000256" key="7">
    <source>
        <dbReference type="PROSITE-ProRule" id="PRU10141"/>
    </source>
</evidence>
<evidence type="ECO:0000313" key="12">
    <source>
        <dbReference type="Proteomes" id="UP000316181"/>
    </source>
</evidence>
<dbReference type="InterPro" id="IPR011009">
    <property type="entry name" value="Kinase-like_dom_sf"/>
</dbReference>
<feature type="domain" description="Protein kinase" evidence="10">
    <location>
        <begin position="15"/>
        <end position="277"/>
    </location>
</feature>
<feature type="transmembrane region" description="Helical" evidence="9">
    <location>
        <begin position="351"/>
        <end position="372"/>
    </location>
</feature>
<feature type="region of interest" description="Disordered" evidence="8">
    <location>
        <begin position="315"/>
        <end position="342"/>
    </location>
</feature>
<evidence type="ECO:0000256" key="1">
    <source>
        <dbReference type="ARBA" id="ARBA00012513"/>
    </source>
</evidence>
<proteinExistence type="predicted"/>
<dbReference type="PANTHER" id="PTHR43289:SF6">
    <property type="entry name" value="SERINE_THREONINE-PROTEIN KINASE NEKL-3"/>
    <property type="match status" value="1"/>
</dbReference>
<dbReference type="Proteomes" id="UP000316181">
    <property type="component" value="Unassembled WGS sequence"/>
</dbReference>
<organism evidence="11 12">
    <name type="scientific">Rarobacter incanus</name>
    <dbReference type="NCBI Taxonomy" id="153494"/>
    <lineage>
        <taxon>Bacteria</taxon>
        <taxon>Bacillati</taxon>
        <taxon>Actinomycetota</taxon>
        <taxon>Actinomycetes</taxon>
        <taxon>Micrococcales</taxon>
        <taxon>Rarobacteraceae</taxon>
        <taxon>Rarobacter</taxon>
    </lineage>
</organism>
<name>A0A542SRX1_9MICO</name>
<sequence>MAKRLPSAPPVLPGFAYISPLGVGGFADVFLYEQQMPHRKVAVKVLLRDVVDEAVSTMFNVEADVMAQLGSHPSIVTVYEASLSADGRPYIAMEYCPTVIGQIYRRQELSIAEVLRIGIKLSGALESAHRSGVLHRDVKPSNVMVTAYGAPQLADFGIASSLSGKPGVMALSVPWSAPEVVAQSTPGSVASEVWSLGATLYSLIAGHSPFEIPDSGKNTPELLARRVQHAKFTALARKDVPAELQGILAQTMQANPRRRQEAAGEVGEQLRAVQKSLGLAPTDMEVLRDQSGDYEPAAGDRDAGARTGVVRTRVDVASQRKPRTPTDALAPSDDIEDSPVGVPRGTVPRGVVLWGAAAIAALTGIVIVLLLAGR</sequence>
<keyword evidence="3" id="KW-0808">Transferase</keyword>
<dbReference type="AlphaFoldDB" id="A0A542SRX1"/>
<keyword evidence="5 11" id="KW-0418">Kinase</keyword>
<evidence type="ECO:0000313" key="11">
    <source>
        <dbReference type="EMBL" id="TQK76997.1"/>
    </source>
</evidence>
<dbReference type="Pfam" id="PF00069">
    <property type="entry name" value="Pkinase"/>
    <property type="match status" value="1"/>
</dbReference>
<evidence type="ECO:0000256" key="2">
    <source>
        <dbReference type="ARBA" id="ARBA00022527"/>
    </source>
</evidence>
<evidence type="ECO:0000256" key="4">
    <source>
        <dbReference type="ARBA" id="ARBA00022741"/>
    </source>
</evidence>
<dbReference type="GO" id="GO:0005524">
    <property type="term" value="F:ATP binding"/>
    <property type="evidence" value="ECO:0007669"/>
    <property type="project" value="UniProtKB-UniRule"/>
</dbReference>
<reference evidence="11 12" key="1">
    <citation type="submission" date="2019-06" db="EMBL/GenBank/DDBJ databases">
        <title>Sequencing the genomes of 1000 actinobacteria strains.</title>
        <authorList>
            <person name="Klenk H.-P."/>
        </authorList>
    </citation>
    <scope>NUCLEOTIDE SEQUENCE [LARGE SCALE GENOMIC DNA]</scope>
    <source>
        <strain evidence="11 12">DSM 10596</strain>
    </source>
</reference>
<keyword evidence="6 7" id="KW-0067">ATP-binding</keyword>
<accession>A0A542SRX1</accession>
<evidence type="ECO:0000259" key="10">
    <source>
        <dbReference type="PROSITE" id="PS50011"/>
    </source>
</evidence>
<dbReference type="CDD" id="cd14014">
    <property type="entry name" value="STKc_PknB_like"/>
    <property type="match status" value="1"/>
</dbReference>
<evidence type="ECO:0000256" key="9">
    <source>
        <dbReference type="SAM" id="Phobius"/>
    </source>
</evidence>
<dbReference type="OrthoDB" id="9762169at2"/>
<gene>
    <name evidence="11" type="ORF">FB389_1705</name>
</gene>
<dbReference type="PROSITE" id="PS00108">
    <property type="entry name" value="PROTEIN_KINASE_ST"/>
    <property type="match status" value="1"/>
</dbReference>
<keyword evidence="9" id="KW-1133">Transmembrane helix</keyword>
<dbReference type="SUPFAM" id="SSF56112">
    <property type="entry name" value="Protein kinase-like (PK-like)"/>
    <property type="match status" value="1"/>
</dbReference>
<keyword evidence="9" id="KW-0812">Transmembrane</keyword>
<dbReference type="PROSITE" id="PS00107">
    <property type="entry name" value="PROTEIN_KINASE_ATP"/>
    <property type="match status" value="1"/>
</dbReference>
<dbReference type="Gene3D" id="3.30.200.20">
    <property type="entry name" value="Phosphorylase Kinase, domain 1"/>
    <property type="match status" value="1"/>
</dbReference>